<proteinExistence type="predicted"/>
<accession>A0A7N0T1E7</accession>
<name>A0A7N0T1E7_KALFE</name>
<evidence type="ECO:0000259" key="1">
    <source>
        <dbReference type="Pfam" id="PF24758"/>
    </source>
</evidence>
<dbReference type="Gene3D" id="3.80.10.10">
    <property type="entry name" value="Ribonuclease Inhibitor"/>
    <property type="match status" value="1"/>
</dbReference>
<dbReference type="PANTHER" id="PTHR31639">
    <property type="entry name" value="F-BOX PROTEIN-LIKE"/>
    <property type="match status" value="1"/>
</dbReference>
<dbReference type="EnsemblPlants" id="Kaladp0017s0011.1.v1.1">
    <property type="protein sequence ID" value="Kaladp0017s0011.1.v1.1"/>
    <property type="gene ID" value="Kaladp0017s0011.v1.1"/>
</dbReference>
<dbReference type="SUPFAM" id="SSF81383">
    <property type="entry name" value="F-box domain"/>
    <property type="match status" value="1"/>
</dbReference>
<dbReference type="OMA" id="ERMHLEM"/>
<dbReference type="SUPFAM" id="SSF52047">
    <property type="entry name" value="RNI-like"/>
    <property type="match status" value="1"/>
</dbReference>
<dbReference type="Pfam" id="PF24758">
    <property type="entry name" value="LRR_At5g56370"/>
    <property type="match status" value="1"/>
</dbReference>
<evidence type="ECO:0000313" key="3">
    <source>
        <dbReference type="Proteomes" id="UP000594263"/>
    </source>
</evidence>
<keyword evidence="3" id="KW-1185">Reference proteome</keyword>
<dbReference type="InterPro" id="IPR032675">
    <property type="entry name" value="LRR_dom_sf"/>
</dbReference>
<reference evidence="2" key="1">
    <citation type="submission" date="2021-01" db="UniProtKB">
        <authorList>
            <consortium name="EnsemblPlants"/>
        </authorList>
    </citation>
    <scope>IDENTIFICATION</scope>
</reference>
<evidence type="ECO:0000313" key="2">
    <source>
        <dbReference type="EnsemblPlants" id="Kaladp0017s0011.1.v1.1"/>
    </source>
</evidence>
<dbReference type="Gramene" id="Kaladp0017s0011.1.v1.1">
    <property type="protein sequence ID" value="Kaladp0017s0011.1.v1.1"/>
    <property type="gene ID" value="Kaladp0017s0011.v1.1"/>
</dbReference>
<sequence>MEGAGRRIPRDAELGDLPSSVVETIVSFMSISDAVRAALVGNDWREGWKFAKDLDFDKPFFDDFIAGTNYQLDAVVNSIMSRHAGQVTSFNICIPEDIPDDVPVDISEGISILSQKEVEYLTVNVFRNVCLELPSAVYSCSRLVKLELEGCQLGSALNFNGFPVLTCLRLADVAVDDDVLNSMISHSPQLQQLDLEFWVDGNPVEFHHAAPENLESVYYQCKEVCRRPLRLSGFPNLTHAAFETELQFPFLLELQFTGVQWRSCRLEHLANLIPQVQELSLNDLAITSLAYGAVPVFPATRLTRLVDLELHLLDIASDQMLSVAFGLIRSAPNLRSLGIQIDQDDVNPAAAFMYLDQQLRLQRPFRTISTLSFENLIRSDLEFEFIETMILLCPRVETVHIKAFEFIERADERKLHRTLRSKIRLPTGASFNFERVDRQA</sequence>
<protein>
    <recommendedName>
        <fullName evidence="1">F-box/LRR-repeat protein 15/At3g58940/PEG3-like LRR domain-containing protein</fullName>
    </recommendedName>
</protein>
<organism evidence="2 3">
    <name type="scientific">Kalanchoe fedtschenkoi</name>
    <name type="common">Lavender scallops</name>
    <name type="synonym">South American air plant</name>
    <dbReference type="NCBI Taxonomy" id="63787"/>
    <lineage>
        <taxon>Eukaryota</taxon>
        <taxon>Viridiplantae</taxon>
        <taxon>Streptophyta</taxon>
        <taxon>Embryophyta</taxon>
        <taxon>Tracheophyta</taxon>
        <taxon>Spermatophyta</taxon>
        <taxon>Magnoliopsida</taxon>
        <taxon>eudicotyledons</taxon>
        <taxon>Gunneridae</taxon>
        <taxon>Pentapetalae</taxon>
        <taxon>Saxifragales</taxon>
        <taxon>Crassulaceae</taxon>
        <taxon>Kalanchoe</taxon>
    </lineage>
</organism>
<dbReference type="InterPro" id="IPR036047">
    <property type="entry name" value="F-box-like_dom_sf"/>
</dbReference>
<dbReference type="Proteomes" id="UP000594263">
    <property type="component" value="Unplaced"/>
</dbReference>
<dbReference type="AlphaFoldDB" id="A0A7N0T1E7"/>
<dbReference type="PANTHER" id="PTHR31639:SF256">
    <property type="entry name" value="OS07G0242900 PROTEIN"/>
    <property type="match status" value="1"/>
</dbReference>
<dbReference type="InterPro" id="IPR055411">
    <property type="entry name" value="LRR_FXL15/At3g58940/PEG3-like"/>
</dbReference>
<feature type="domain" description="F-box/LRR-repeat protein 15/At3g58940/PEG3-like LRR" evidence="1">
    <location>
        <begin position="112"/>
        <end position="196"/>
    </location>
</feature>